<dbReference type="OrthoDB" id="15293at2"/>
<dbReference type="EMBL" id="FQZY01000011">
    <property type="protein sequence ID" value="SHJ56626.1"/>
    <property type="molecule type" value="Genomic_DNA"/>
</dbReference>
<reference evidence="2 3" key="1">
    <citation type="submission" date="2016-11" db="EMBL/GenBank/DDBJ databases">
        <authorList>
            <person name="Jaros S."/>
            <person name="Januszkiewicz K."/>
            <person name="Wedrychowicz H."/>
        </authorList>
    </citation>
    <scope>NUCLEOTIDE SEQUENCE [LARGE SCALE GENOMIC DNA]</scope>
    <source>
        <strain evidence="2 3">DSM 15480</strain>
    </source>
</reference>
<sequence>MDDQMVCYCSNVTRRQIEEAMDKGAATLADIREMTGACTKGNCKELSPTGKCCAPVIMQIMEDYRNK</sequence>
<feature type="domain" description="BFD-like [2Fe-2S]-binding" evidence="1">
    <location>
        <begin position="5"/>
        <end position="62"/>
    </location>
</feature>
<dbReference type="RefSeq" id="WP_073105820.1">
    <property type="nucleotide sequence ID" value="NZ_FQZY01000011.1"/>
</dbReference>
<dbReference type="Pfam" id="PF04324">
    <property type="entry name" value="Fer2_BFD"/>
    <property type="match status" value="1"/>
</dbReference>
<dbReference type="STRING" id="1121950.SAMN02745243_00888"/>
<protein>
    <submittedName>
        <fullName evidence="2">BFD-like [2Fe-2S] binding domain-containing protein</fullName>
    </submittedName>
</protein>
<dbReference type="InterPro" id="IPR041854">
    <property type="entry name" value="BFD-like_2Fe2S-bd_dom_sf"/>
</dbReference>
<evidence type="ECO:0000313" key="2">
    <source>
        <dbReference type="EMBL" id="SHJ56626.1"/>
    </source>
</evidence>
<evidence type="ECO:0000313" key="3">
    <source>
        <dbReference type="Proteomes" id="UP000184301"/>
    </source>
</evidence>
<evidence type="ECO:0000259" key="1">
    <source>
        <dbReference type="Pfam" id="PF04324"/>
    </source>
</evidence>
<gene>
    <name evidence="2" type="ORF">SAMN02745243_00888</name>
</gene>
<organism evidence="2 3">
    <name type="scientific">Hespellia stercorisuis DSM 15480</name>
    <dbReference type="NCBI Taxonomy" id="1121950"/>
    <lineage>
        <taxon>Bacteria</taxon>
        <taxon>Bacillati</taxon>
        <taxon>Bacillota</taxon>
        <taxon>Clostridia</taxon>
        <taxon>Lachnospirales</taxon>
        <taxon>Lachnospiraceae</taxon>
        <taxon>Hespellia</taxon>
    </lineage>
</organism>
<dbReference type="AlphaFoldDB" id="A0A1M6KCD2"/>
<dbReference type="Proteomes" id="UP000184301">
    <property type="component" value="Unassembled WGS sequence"/>
</dbReference>
<accession>A0A1M6KCD2</accession>
<dbReference type="Gene3D" id="1.10.10.1100">
    <property type="entry name" value="BFD-like [2Fe-2S]-binding domain"/>
    <property type="match status" value="1"/>
</dbReference>
<dbReference type="InterPro" id="IPR007419">
    <property type="entry name" value="BFD-like_2Fe2S-bd_dom"/>
</dbReference>
<name>A0A1M6KCD2_9FIRM</name>
<keyword evidence="3" id="KW-1185">Reference proteome</keyword>
<proteinExistence type="predicted"/>